<dbReference type="InterPro" id="IPR040241">
    <property type="entry name" value="TRP_Flc/Pkd2-like"/>
</dbReference>
<dbReference type="GO" id="GO:0009272">
    <property type="term" value="P:fungal-type cell wall biogenesis"/>
    <property type="evidence" value="ECO:0007669"/>
    <property type="project" value="TreeGrafter"/>
</dbReference>
<feature type="transmembrane region" description="Helical" evidence="8">
    <location>
        <begin position="401"/>
        <end position="422"/>
    </location>
</feature>
<reference evidence="10" key="1">
    <citation type="submission" date="2022-12" db="EMBL/GenBank/DDBJ databases">
        <authorList>
            <person name="Petersen C."/>
        </authorList>
    </citation>
    <scope>NUCLEOTIDE SEQUENCE</scope>
    <source>
        <strain evidence="10">IBT 16125</strain>
    </source>
</reference>
<feature type="transmembrane region" description="Helical" evidence="8">
    <location>
        <begin position="548"/>
        <end position="575"/>
    </location>
</feature>
<dbReference type="PANTHER" id="PTHR31145:SF2">
    <property type="entry name" value="FLAVIN CARRIER PROTEIN 2"/>
    <property type="match status" value="1"/>
</dbReference>
<evidence type="ECO:0000313" key="11">
    <source>
        <dbReference type="Proteomes" id="UP001213681"/>
    </source>
</evidence>
<dbReference type="Pfam" id="PF14558">
    <property type="entry name" value="TRP_N"/>
    <property type="match status" value="1"/>
</dbReference>
<dbReference type="GeneID" id="81605452"/>
<keyword evidence="11" id="KW-1185">Reference proteome</keyword>
<organism evidence="10 11">
    <name type="scientific">Penicillium daleae</name>
    <dbReference type="NCBI Taxonomy" id="63821"/>
    <lineage>
        <taxon>Eukaryota</taxon>
        <taxon>Fungi</taxon>
        <taxon>Dikarya</taxon>
        <taxon>Ascomycota</taxon>
        <taxon>Pezizomycotina</taxon>
        <taxon>Eurotiomycetes</taxon>
        <taxon>Eurotiomycetidae</taxon>
        <taxon>Eurotiales</taxon>
        <taxon>Aspergillaceae</taxon>
        <taxon>Penicillium</taxon>
    </lineage>
</organism>
<feature type="domain" description="ML-like" evidence="9">
    <location>
        <begin position="25"/>
        <end position="165"/>
    </location>
</feature>
<feature type="transmembrane region" description="Helical" evidence="8">
    <location>
        <begin position="487"/>
        <end position="506"/>
    </location>
</feature>
<feature type="transmembrane region" description="Helical" evidence="8">
    <location>
        <begin position="169"/>
        <end position="192"/>
    </location>
</feature>
<dbReference type="Pfam" id="PF06011">
    <property type="entry name" value="TRP"/>
    <property type="match status" value="1"/>
</dbReference>
<feature type="compositionally biased region" description="Polar residues" evidence="7">
    <location>
        <begin position="693"/>
        <end position="703"/>
    </location>
</feature>
<feature type="region of interest" description="Disordered" evidence="7">
    <location>
        <begin position="624"/>
        <end position="646"/>
    </location>
</feature>
<dbReference type="InterPro" id="IPR010308">
    <property type="entry name" value="TRP_C"/>
</dbReference>
<dbReference type="EMBL" id="JAPVEA010000009">
    <property type="protein sequence ID" value="KAJ5432671.1"/>
    <property type="molecule type" value="Genomic_DNA"/>
</dbReference>
<feature type="transmembrane region" description="Helical" evidence="8">
    <location>
        <begin position="204"/>
        <end position="227"/>
    </location>
</feature>
<comment type="caution">
    <text evidence="10">The sequence shown here is derived from an EMBL/GenBank/DDBJ whole genome shotgun (WGS) entry which is preliminary data.</text>
</comment>
<dbReference type="GO" id="GO:0016020">
    <property type="term" value="C:membrane"/>
    <property type="evidence" value="ECO:0007669"/>
    <property type="project" value="UniProtKB-SubCell"/>
</dbReference>
<dbReference type="GO" id="GO:0055085">
    <property type="term" value="P:transmembrane transport"/>
    <property type="evidence" value="ECO:0007669"/>
    <property type="project" value="TreeGrafter"/>
</dbReference>
<evidence type="ECO:0000313" key="10">
    <source>
        <dbReference type="EMBL" id="KAJ5432671.1"/>
    </source>
</evidence>
<reference evidence="10" key="2">
    <citation type="journal article" date="2023" name="IMA Fungus">
        <title>Comparative genomic study of the Penicillium genus elucidates a diverse pangenome and 15 lateral gene transfer events.</title>
        <authorList>
            <person name="Petersen C."/>
            <person name="Sorensen T."/>
            <person name="Nielsen M.R."/>
            <person name="Sondergaard T.E."/>
            <person name="Sorensen J.L."/>
            <person name="Fitzpatrick D.A."/>
            <person name="Frisvad J.C."/>
            <person name="Nielsen K.L."/>
        </authorList>
    </citation>
    <scope>NUCLEOTIDE SEQUENCE</scope>
    <source>
        <strain evidence="10">IBT 16125</strain>
    </source>
</reference>
<evidence type="ECO:0000256" key="5">
    <source>
        <dbReference type="ARBA" id="ARBA00022989"/>
    </source>
</evidence>
<keyword evidence="6 8" id="KW-0472">Membrane</keyword>
<gene>
    <name evidence="10" type="ORF">N7458_011827</name>
</gene>
<evidence type="ECO:0000256" key="7">
    <source>
        <dbReference type="SAM" id="MobiDB-lite"/>
    </source>
</evidence>
<evidence type="ECO:0000256" key="4">
    <source>
        <dbReference type="ARBA" id="ARBA00022729"/>
    </source>
</evidence>
<evidence type="ECO:0000256" key="2">
    <source>
        <dbReference type="ARBA" id="ARBA00010642"/>
    </source>
</evidence>
<dbReference type="SMART" id="SM01320">
    <property type="entry name" value="TRP_N"/>
    <property type="match status" value="1"/>
</dbReference>
<keyword evidence="3 8" id="KW-0812">Transmembrane</keyword>
<evidence type="ECO:0000256" key="6">
    <source>
        <dbReference type="ARBA" id="ARBA00023136"/>
    </source>
</evidence>
<accession>A0AAD6BV91</accession>
<feature type="transmembrane region" description="Helical" evidence="8">
    <location>
        <begin position="322"/>
        <end position="346"/>
    </location>
</feature>
<feature type="transmembrane region" description="Helical" evidence="8">
    <location>
        <begin position="518"/>
        <end position="536"/>
    </location>
</feature>
<feature type="region of interest" description="Disordered" evidence="7">
    <location>
        <begin position="671"/>
        <end position="703"/>
    </location>
</feature>
<dbReference type="RefSeq" id="XP_056759963.1">
    <property type="nucleotide sequence ID" value="XM_056915209.1"/>
</dbReference>
<sequence length="703" mass="78224">MKATRCLIKGTLGVLYFPHLINAVNILESTALIPCSDDSVIKTNNFKLTLTPENETLTMEFDGEINYSGKILMDLDLLVFGYSFLTAQVNPCDYQLSGFCPMTPENMTVPYATLSVSKNTISQIPSIAYTFPDLDAIVRVNMIATSTNQSITCIKARVVNSATVYQAGVAWTLAIITGASLFTGTILSILGYSNIATQVSFRALLFLGFMQSQAMAGLTAVEFTPMIQNWTQNFQWTMSIVRANFLNTITTWFQRATGGTASDLVSEAGDISIGLLKRSTEMLAKRSVPTSEGGAEVLLYGIIRMGFRAGIDSTNIFMTGYIVFYFIAIIMLLAIMALKFGLSAIWDKTNKARSRDIFGPQHDWQSFMRGNICRIILLGYPQFCVFSMWELYRRDSAAESVLAITIWLAMTITLGNGIFKIFQHARSSRHFNKTPNSSLYFDEACLTKWGSLYVYYKAETYYFIIPLLVYSVLKGMIIAFAQHNPTAQAIVLLIFEAAFLVCTAILRPYRDKKANGFAITAAAINFVNAIFILVFSDTFNPPDLMTGIMAVIFFLYNAVFTLILAIFMLIGLFYASRLKEPSPGWQDFRDKRASAQSMTQLIETEDRRITELLPLQEAARTDELLKSPRPLSPSASSVNSSSRPYGDMNNKMAFDSRWDLDYGHDGSIYNVRHSTAPPSPFEGPIEPTLPLIPSSSNMSGRRG</sequence>
<evidence type="ECO:0000256" key="8">
    <source>
        <dbReference type="SAM" id="Phobius"/>
    </source>
</evidence>
<dbReference type="Proteomes" id="UP001213681">
    <property type="component" value="Unassembled WGS sequence"/>
</dbReference>
<proteinExistence type="inferred from homology"/>
<protein>
    <recommendedName>
        <fullName evidence="9">ML-like domain-containing protein</fullName>
    </recommendedName>
</protein>
<dbReference type="InterPro" id="IPR032800">
    <property type="entry name" value="TRP_N"/>
</dbReference>
<feature type="transmembrane region" description="Helical" evidence="8">
    <location>
        <begin position="461"/>
        <end position="481"/>
    </location>
</feature>
<dbReference type="AlphaFoldDB" id="A0AAD6BV91"/>
<evidence type="ECO:0000256" key="1">
    <source>
        <dbReference type="ARBA" id="ARBA00004141"/>
    </source>
</evidence>
<comment type="similarity">
    <text evidence="2">Belongs to the transient receptor potential (TRP) ion channel family.</text>
</comment>
<comment type="subcellular location">
    <subcellularLocation>
        <location evidence="1">Membrane</location>
        <topology evidence="1">Multi-pass membrane protein</topology>
    </subcellularLocation>
</comment>
<keyword evidence="5 8" id="KW-1133">Transmembrane helix</keyword>
<keyword evidence="4" id="KW-0732">Signal</keyword>
<feature type="compositionally biased region" description="Low complexity" evidence="7">
    <location>
        <begin position="632"/>
        <end position="642"/>
    </location>
</feature>
<evidence type="ECO:0000256" key="3">
    <source>
        <dbReference type="ARBA" id="ARBA00022692"/>
    </source>
</evidence>
<name>A0AAD6BV91_9EURO</name>
<dbReference type="PANTHER" id="PTHR31145">
    <property type="entry name" value="INTEGRAL MEMBRANE PROTEIN (AFU_ORTHOLOGUE AFUA_7G01610)"/>
    <property type="match status" value="1"/>
</dbReference>
<evidence type="ECO:0000259" key="9">
    <source>
        <dbReference type="SMART" id="SM01320"/>
    </source>
</evidence>